<proteinExistence type="predicted"/>
<sequence length="75" mass="8496">MTMRQTQHALNIVEAFKAKLTEEQRTAVGAAHFDELSLLIESAMSTAVLEEMEKAADQVDELAHKLRHFAEHFDN</sequence>
<name>A0A8J7FK40_9GAMM</name>
<dbReference type="Proteomes" id="UP000640333">
    <property type="component" value="Unassembled WGS sequence"/>
</dbReference>
<reference evidence="1" key="1">
    <citation type="submission" date="2020-10" db="EMBL/GenBank/DDBJ databases">
        <title>Bacterium isolated from coastal waters sediment.</title>
        <authorList>
            <person name="Chen R.-J."/>
            <person name="Lu D.-C."/>
            <person name="Zhu K.-L."/>
            <person name="Du Z.-J."/>
        </authorList>
    </citation>
    <scope>NUCLEOTIDE SEQUENCE</scope>
    <source>
        <strain evidence="1">N1Y112</strain>
    </source>
</reference>
<keyword evidence="2" id="KW-1185">Reference proteome</keyword>
<evidence type="ECO:0000313" key="2">
    <source>
        <dbReference type="Proteomes" id="UP000640333"/>
    </source>
</evidence>
<dbReference type="AlphaFoldDB" id="A0A8J7FK40"/>
<comment type="caution">
    <text evidence="1">The sequence shown here is derived from an EMBL/GenBank/DDBJ whole genome shotgun (WGS) entry which is preliminary data.</text>
</comment>
<evidence type="ECO:0000313" key="1">
    <source>
        <dbReference type="EMBL" id="MBE9397678.1"/>
    </source>
</evidence>
<gene>
    <name evidence="1" type="ORF">IOQ59_10435</name>
</gene>
<organism evidence="1 2">
    <name type="scientific">Pontibacterium sinense</name>
    <dbReference type="NCBI Taxonomy" id="2781979"/>
    <lineage>
        <taxon>Bacteria</taxon>
        <taxon>Pseudomonadati</taxon>
        <taxon>Pseudomonadota</taxon>
        <taxon>Gammaproteobacteria</taxon>
        <taxon>Oceanospirillales</taxon>
        <taxon>Oceanospirillaceae</taxon>
        <taxon>Pontibacterium</taxon>
    </lineage>
</organism>
<dbReference type="RefSeq" id="WP_193953232.1">
    <property type="nucleotide sequence ID" value="NZ_JADEYS010000009.1"/>
</dbReference>
<dbReference type="EMBL" id="JADEYS010000009">
    <property type="protein sequence ID" value="MBE9397678.1"/>
    <property type="molecule type" value="Genomic_DNA"/>
</dbReference>
<protein>
    <submittedName>
        <fullName evidence="1">Phosphatase</fullName>
    </submittedName>
</protein>
<accession>A0A8J7FK40</accession>